<gene>
    <name evidence="2" type="ORF">SERLADRAFT_434319</name>
</gene>
<dbReference type="AlphaFoldDB" id="F8NKD7"/>
<feature type="region of interest" description="Disordered" evidence="1">
    <location>
        <begin position="1"/>
        <end position="33"/>
    </location>
</feature>
<dbReference type="HOGENOM" id="CLU_2456160_0_0_1"/>
<evidence type="ECO:0000256" key="1">
    <source>
        <dbReference type="SAM" id="MobiDB-lite"/>
    </source>
</evidence>
<organism>
    <name type="scientific">Serpula lacrymans var. lacrymans (strain S7.9)</name>
    <name type="common">Dry rot fungus</name>
    <dbReference type="NCBI Taxonomy" id="578457"/>
    <lineage>
        <taxon>Eukaryota</taxon>
        <taxon>Fungi</taxon>
        <taxon>Dikarya</taxon>
        <taxon>Basidiomycota</taxon>
        <taxon>Agaricomycotina</taxon>
        <taxon>Agaricomycetes</taxon>
        <taxon>Agaricomycetidae</taxon>
        <taxon>Boletales</taxon>
        <taxon>Coniophorineae</taxon>
        <taxon>Serpulaceae</taxon>
        <taxon>Serpula</taxon>
    </lineage>
</organism>
<dbReference type="Proteomes" id="UP000008064">
    <property type="component" value="Unassembled WGS sequence"/>
</dbReference>
<accession>F8NKD7</accession>
<dbReference type="GeneID" id="18814378"/>
<name>F8NKD7_SERL9</name>
<sequence length="89" mass="9908">MKTSSNKDLPPTKTKMIPASAKGTASRRNRSENLDWTNAQRMIVENSLVVLNIADLCTKLSNFYTNGCKTTSMYLRIPMSSAIPNEINI</sequence>
<proteinExistence type="predicted"/>
<reference evidence="2" key="1">
    <citation type="submission" date="2011-04" db="EMBL/GenBank/DDBJ databases">
        <title>Evolution of plant cell wall degrading machinery underlies the functional diversity of forest fungi.</title>
        <authorList>
            <consortium name="US DOE Joint Genome Institute (JGI-PGF)"/>
            <person name="Eastwood D.C."/>
            <person name="Floudas D."/>
            <person name="Binder M."/>
            <person name="Majcherczyk A."/>
            <person name="Schneider P."/>
            <person name="Aerts A."/>
            <person name="Asiegbu F.O."/>
            <person name="Baker S.E."/>
            <person name="Barry K."/>
            <person name="Bendiksby M."/>
            <person name="Blumentritt M."/>
            <person name="Coutinho P.M."/>
            <person name="Cullen D."/>
            <person name="Cullen D."/>
            <person name="Gathman A."/>
            <person name="Goodell B."/>
            <person name="Henrissat B."/>
            <person name="Ihrmark K."/>
            <person name="Kauserud H."/>
            <person name="Kohler A."/>
            <person name="LaButti K."/>
            <person name="Lapidus A."/>
            <person name="Lavin J.L."/>
            <person name="Lee Y.-H."/>
            <person name="Lindquist E."/>
            <person name="Lilly W."/>
            <person name="Lucas S."/>
            <person name="Morin E."/>
            <person name="Murat C."/>
            <person name="Oguiza J.A."/>
            <person name="Park J."/>
            <person name="Pisabarro A.G."/>
            <person name="Riley R."/>
            <person name="Rosling A."/>
            <person name="Salamov A."/>
            <person name="Schmidt O."/>
            <person name="Schmutz J."/>
            <person name="Skrede I."/>
            <person name="Stenlid J."/>
            <person name="Wiebenga A."/>
            <person name="Xie X."/>
            <person name="Kues U."/>
            <person name="Hibbett D.S."/>
            <person name="Hoffmeister D."/>
            <person name="Hogberg N."/>
            <person name="Martin F."/>
            <person name="Grigoriev I.V."/>
            <person name="Watkinson S.C."/>
        </authorList>
    </citation>
    <scope>NUCLEOTIDE SEQUENCE</scope>
    <source>
        <strain evidence="2">S7.9</strain>
    </source>
</reference>
<evidence type="ECO:0000313" key="2">
    <source>
        <dbReference type="EMBL" id="EGO28403.1"/>
    </source>
</evidence>
<dbReference type="RefSeq" id="XP_007314602.1">
    <property type="nucleotide sequence ID" value="XM_007314540.1"/>
</dbReference>
<protein>
    <submittedName>
        <fullName evidence="2">Uncharacterized protein</fullName>
    </submittedName>
</protein>
<dbReference type="EMBL" id="GL945430">
    <property type="protein sequence ID" value="EGO28403.1"/>
    <property type="molecule type" value="Genomic_DNA"/>
</dbReference>
<dbReference type="KEGG" id="sla:SERLADRAFT_434319"/>